<evidence type="ECO:0000313" key="6">
    <source>
        <dbReference type="Proteomes" id="UP000509222"/>
    </source>
</evidence>
<dbReference type="STRING" id="459472.SAMN04487975_101443"/>
<accession>A0A1G7WZ87</accession>
<dbReference type="OrthoDB" id="9784272at2"/>
<reference evidence="6" key="2">
    <citation type="submission" date="2020-06" db="EMBL/GenBank/DDBJ databases">
        <title>Isolation of Planomicrobium glaciei.</title>
        <authorList>
            <person name="Malisova L."/>
            <person name="Safrankova R."/>
            <person name="Jakubu V."/>
            <person name="Spanelova P."/>
        </authorList>
    </citation>
    <scope>NUCLEOTIDE SEQUENCE [LARGE SCALE GENOMIC DNA]</scope>
    <source>
        <strain evidence="6">NRL-ATB46093</strain>
    </source>
</reference>
<dbReference type="InterPro" id="IPR039425">
    <property type="entry name" value="RNA_pol_sigma-70-like"/>
</dbReference>
<dbReference type="Pfam" id="PF08281">
    <property type="entry name" value="Sigma70_r4_2"/>
    <property type="match status" value="1"/>
</dbReference>
<comment type="similarity">
    <text evidence="1">Belongs to the sigma-70 factor family. ECF subfamily.</text>
</comment>
<dbReference type="PANTHER" id="PTHR43133">
    <property type="entry name" value="RNA POLYMERASE ECF-TYPE SIGMA FACTO"/>
    <property type="match status" value="1"/>
</dbReference>
<dbReference type="EMBL" id="CP051177">
    <property type="protein sequence ID" value="QKX50126.1"/>
    <property type="molecule type" value="Genomic_DNA"/>
</dbReference>
<dbReference type="GO" id="GO:0006352">
    <property type="term" value="P:DNA-templated transcription initiation"/>
    <property type="evidence" value="ECO:0007669"/>
    <property type="project" value="InterPro"/>
</dbReference>
<evidence type="ECO:0000256" key="1">
    <source>
        <dbReference type="ARBA" id="ARBA00010641"/>
    </source>
</evidence>
<dbReference type="PANTHER" id="PTHR43133:SF62">
    <property type="entry name" value="RNA POLYMERASE SIGMA FACTOR SIGZ"/>
    <property type="match status" value="1"/>
</dbReference>
<keyword evidence="3" id="KW-0731">Sigma factor</keyword>
<dbReference type="InterPro" id="IPR036388">
    <property type="entry name" value="WH-like_DNA-bd_sf"/>
</dbReference>
<dbReference type="SUPFAM" id="SSF88659">
    <property type="entry name" value="Sigma3 and sigma4 domains of RNA polymerase sigma factors"/>
    <property type="match status" value="1"/>
</dbReference>
<dbReference type="Proteomes" id="UP000509222">
    <property type="component" value="Chromosome"/>
</dbReference>
<dbReference type="RefSeq" id="WP_036811437.1">
    <property type="nucleotide sequence ID" value="NZ_CP051177.1"/>
</dbReference>
<dbReference type="InterPro" id="IPR007627">
    <property type="entry name" value="RNA_pol_sigma70_r2"/>
</dbReference>
<gene>
    <name evidence="5" type="ORF">HF394_05710</name>
</gene>
<dbReference type="SUPFAM" id="SSF88946">
    <property type="entry name" value="Sigma2 domain of RNA polymerase sigma factors"/>
    <property type="match status" value="1"/>
</dbReference>
<name>A0A1G7WZ87_9BACL</name>
<dbReference type="NCBIfam" id="TIGR02937">
    <property type="entry name" value="sigma70-ECF"/>
    <property type="match status" value="1"/>
</dbReference>
<evidence type="ECO:0000313" key="5">
    <source>
        <dbReference type="EMBL" id="QKX50126.1"/>
    </source>
</evidence>
<sequence length="190" mass="22222">MEKSSDFMLYTRIQQKEKAALEQLYDRYEKILFSFLYKMTEDRDLAEEALQEVFIKLWRGKGEYDESKGKFTSWLFTMSRNSAIDLIRKQKKPSVPLDEIGDLVSPETAVEELAEWQEQKDQIQEAVSELSSEQQKMIQLFYFKGMTHETISTMCDIPLGTVKSRIRLALSKLKKTLHGVQERGAIDDEY</sequence>
<dbReference type="InterPro" id="IPR013325">
    <property type="entry name" value="RNA_pol_sigma_r2"/>
</dbReference>
<evidence type="ECO:0000256" key="3">
    <source>
        <dbReference type="ARBA" id="ARBA00023082"/>
    </source>
</evidence>
<dbReference type="Pfam" id="PF04542">
    <property type="entry name" value="Sigma70_r2"/>
    <property type="match status" value="1"/>
</dbReference>
<dbReference type="InterPro" id="IPR013249">
    <property type="entry name" value="RNA_pol_sigma70_r4_t2"/>
</dbReference>
<dbReference type="InterPro" id="IPR014284">
    <property type="entry name" value="RNA_pol_sigma-70_dom"/>
</dbReference>
<dbReference type="CDD" id="cd06171">
    <property type="entry name" value="Sigma70_r4"/>
    <property type="match status" value="1"/>
</dbReference>
<keyword evidence="4" id="KW-0804">Transcription</keyword>
<dbReference type="Gene3D" id="1.10.1740.10">
    <property type="match status" value="1"/>
</dbReference>
<dbReference type="GO" id="GO:0016987">
    <property type="term" value="F:sigma factor activity"/>
    <property type="evidence" value="ECO:0007669"/>
    <property type="project" value="UniProtKB-KW"/>
</dbReference>
<evidence type="ECO:0000256" key="2">
    <source>
        <dbReference type="ARBA" id="ARBA00023015"/>
    </source>
</evidence>
<evidence type="ECO:0000256" key="4">
    <source>
        <dbReference type="ARBA" id="ARBA00023163"/>
    </source>
</evidence>
<dbReference type="eggNOG" id="COG1595">
    <property type="taxonomic scope" value="Bacteria"/>
</dbReference>
<organism evidence="5 6">
    <name type="scientific">Planococcus glaciei</name>
    <dbReference type="NCBI Taxonomy" id="459472"/>
    <lineage>
        <taxon>Bacteria</taxon>
        <taxon>Bacillati</taxon>
        <taxon>Bacillota</taxon>
        <taxon>Bacilli</taxon>
        <taxon>Bacillales</taxon>
        <taxon>Caryophanaceae</taxon>
        <taxon>Planococcus</taxon>
    </lineage>
</organism>
<protein>
    <submittedName>
        <fullName evidence="5">Sigma-70 family RNA polymerase sigma factor</fullName>
    </submittedName>
</protein>
<dbReference type="GO" id="GO:0003677">
    <property type="term" value="F:DNA binding"/>
    <property type="evidence" value="ECO:0007669"/>
    <property type="project" value="InterPro"/>
</dbReference>
<proteinExistence type="inferred from homology"/>
<keyword evidence="2" id="KW-0805">Transcription regulation</keyword>
<dbReference type="AlphaFoldDB" id="A0A1G7WZ87"/>
<dbReference type="InterPro" id="IPR013324">
    <property type="entry name" value="RNA_pol_sigma_r3/r4-like"/>
</dbReference>
<dbReference type="Gene3D" id="1.10.10.10">
    <property type="entry name" value="Winged helix-like DNA-binding domain superfamily/Winged helix DNA-binding domain"/>
    <property type="match status" value="1"/>
</dbReference>
<keyword evidence="6" id="KW-1185">Reference proteome</keyword>
<reference evidence="5 6" key="1">
    <citation type="submission" date="2020-04" db="EMBL/GenBank/DDBJ databases">
        <authorList>
            <person name="Pajer P."/>
            <person name="Broz P."/>
        </authorList>
    </citation>
    <scope>NUCLEOTIDE SEQUENCE [LARGE SCALE GENOMIC DNA]</scope>
    <source>
        <strain evidence="6">NRL-ATB46093</strain>
    </source>
</reference>